<evidence type="ECO:0000259" key="9">
    <source>
        <dbReference type="Pfam" id="PF23559"/>
    </source>
</evidence>
<dbReference type="InterPro" id="IPR042197">
    <property type="entry name" value="Apaf_helical"/>
</dbReference>
<keyword evidence="2" id="KW-0677">Repeat</keyword>
<dbReference type="InterPro" id="IPR056789">
    <property type="entry name" value="LRR_R13L1-DRL21"/>
</dbReference>
<dbReference type="Gene3D" id="3.30.559.10">
    <property type="entry name" value="Chloramphenicol acetyltransferase-like domain"/>
    <property type="match status" value="1"/>
</dbReference>
<keyword evidence="3" id="KW-0547">Nucleotide-binding</keyword>
<dbReference type="InterPro" id="IPR041577">
    <property type="entry name" value="RT_RNaseH_2"/>
</dbReference>
<dbReference type="GO" id="GO:0043531">
    <property type="term" value="F:ADP binding"/>
    <property type="evidence" value="ECO:0007669"/>
    <property type="project" value="InterPro"/>
</dbReference>
<evidence type="ECO:0008006" key="13">
    <source>
        <dbReference type="Google" id="ProtNLM"/>
    </source>
</evidence>
<evidence type="ECO:0000256" key="3">
    <source>
        <dbReference type="ARBA" id="ARBA00022741"/>
    </source>
</evidence>
<dbReference type="SUPFAM" id="SSF52058">
    <property type="entry name" value="L domain-like"/>
    <property type="match status" value="3"/>
</dbReference>
<feature type="domain" description="NB-ARC" evidence="6">
    <location>
        <begin position="554"/>
        <end position="726"/>
    </location>
</feature>
<dbReference type="SMART" id="SM00367">
    <property type="entry name" value="LRR_CC"/>
    <property type="match status" value="8"/>
</dbReference>
<dbReference type="PANTHER" id="PTHR36766">
    <property type="entry name" value="PLANT BROAD-SPECTRUM MILDEW RESISTANCE PROTEIN RPW8"/>
    <property type="match status" value="1"/>
</dbReference>
<evidence type="ECO:0000313" key="12">
    <source>
        <dbReference type="Proteomes" id="UP000507245"/>
    </source>
</evidence>
<dbReference type="InterPro" id="IPR038005">
    <property type="entry name" value="RX-like_CC"/>
</dbReference>
<evidence type="ECO:0000313" key="11">
    <source>
        <dbReference type="EMBL" id="CAB4293356.1"/>
    </source>
</evidence>
<dbReference type="Pfam" id="PF00931">
    <property type="entry name" value="NB-ARC"/>
    <property type="match status" value="1"/>
</dbReference>
<dbReference type="Pfam" id="PF25019">
    <property type="entry name" value="LRR_R13L1-DRL21"/>
    <property type="match status" value="1"/>
</dbReference>
<dbReference type="InterPro" id="IPR023213">
    <property type="entry name" value="CAT-like_dom_sf"/>
</dbReference>
<feature type="domain" description="Disease resistance protein winged helix" evidence="9">
    <location>
        <begin position="814"/>
        <end position="887"/>
    </location>
</feature>
<dbReference type="InterPro" id="IPR032675">
    <property type="entry name" value="LRR_dom_sf"/>
</dbReference>
<keyword evidence="5" id="KW-0067">ATP-binding</keyword>
<evidence type="ECO:0000256" key="4">
    <source>
        <dbReference type="ARBA" id="ARBA00022821"/>
    </source>
</evidence>
<feature type="domain" description="R13L1/DRL21-like LRR repeat region" evidence="10">
    <location>
        <begin position="1051"/>
        <end position="1174"/>
    </location>
</feature>
<accession>A0A6J5VW93</accession>
<dbReference type="SUPFAM" id="SSF52540">
    <property type="entry name" value="P-loop containing nucleoside triphosphate hydrolases"/>
    <property type="match status" value="1"/>
</dbReference>
<dbReference type="SUPFAM" id="SSF56672">
    <property type="entry name" value="DNA/RNA polymerases"/>
    <property type="match status" value="1"/>
</dbReference>
<keyword evidence="12" id="KW-1185">Reference proteome</keyword>
<dbReference type="Gene3D" id="3.40.50.300">
    <property type="entry name" value="P-loop containing nucleotide triphosphate hydrolases"/>
    <property type="match status" value="1"/>
</dbReference>
<reference evidence="12" key="1">
    <citation type="journal article" date="2020" name="Genome Biol.">
        <title>Gamete binning: chromosome-level and haplotype-resolved genome assembly enabled by high-throughput single-cell sequencing of gamete genomes.</title>
        <authorList>
            <person name="Campoy J.A."/>
            <person name="Sun H."/>
            <person name="Goel M."/>
            <person name="Jiao W.-B."/>
            <person name="Folz-Donahue K."/>
            <person name="Wang N."/>
            <person name="Rubio M."/>
            <person name="Liu C."/>
            <person name="Kukat C."/>
            <person name="Ruiz D."/>
            <person name="Huettel B."/>
            <person name="Schneeberger K."/>
        </authorList>
    </citation>
    <scope>NUCLEOTIDE SEQUENCE [LARGE SCALE GENOMIC DNA]</scope>
    <source>
        <strain evidence="12">cv. Rojo Pasion</strain>
    </source>
</reference>
<dbReference type="InterPro" id="IPR027417">
    <property type="entry name" value="P-loop_NTPase"/>
</dbReference>
<dbReference type="PRINTS" id="PR00364">
    <property type="entry name" value="DISEASERSIST"/>
</dbReference>
<dbReference type="Gene3D" id="1.10.8.430">
    <property type="entry name" value="Helical domain of apoptotic protease-activating factors"/>
    <property type="match status" value="1"/>
</dbReference>
<dbReference type="EMBL" id="CAEKKB010000001">
    <property type="protein sequence ID" value="CAB4293356.1"/>
    <property type="molecule type" value="Genomic_DNA"/>
</dbReference>
<dbReference type="InterPro" id="IPR006553">
    <property type="entry name" value="Leu-rich_rpt_Cys-con_subtyp"/>
</dbReference>
<evidence type="ECO:0000259" key="6">
    <source>
        <dbReference type="Pfam" id="PF00931"/>
    </source>
</evidence>
<dbReference type="Gene3D" id="3.30.70.270">
    <property type="match status" value="1"/>
</dbReference>
<organism evidence="11 12">
    <name type="scientific">Prunus armeniaca</name>
    <name type="common">Apricot</name>
    <name type="synonym">Armeniaca vulgaris</name>
    <dbReference type="NCBI Taxonomy" id="36596"/>
    <lineage>
        <taxon>Eukaryota</taxon>
        <taxon>Viridiplantae</taxon>
        <taxon>Streptophyta</taxon>
        <taxon>Embryophyta</taxon>
        <taxon>Tracheophyta</taxon>
        <taxon>Spermatophyta</taxon>
        <taxon>Magnoliopsida</taxon>
        <taxon>eudicotyledons</taxon>
        <taxon>Gunneridae</taxon>
        <taxon>Pentapetalae</taxon>
        <taxon>rosids</taxon>
        <taxon>fabids</taxon>
        <taxon>Rosales</taxon>
        <taxon>Rosaceae</taxon>
        <taxon>Amygdaloideae</taxon>
        <taxon>Amygdaleae</taxon>
        <taxon>Prunus</taxon>
    </lineage>
</organism>
<evidence type="ECO:0000259" key="8">
    <source>
        <dbReference type="Pfam" id="PF18052"/>
    </source>
</evidence>
<gene>
    <name evidence="11" type="ORF">ORAREDHAP_LOCUS2200</name>
</gene>
<dbReference type="InterPro" id="IPR002182">
    <property type="entry name" value="NB-ARC"/>
</dbReference>
<dbReference type="InterPro" id="IPR043502">
    <property type="entry name" value="DNA/RNA_pol_sf"/>
</dbReference>
<keyword evidence="4" id="KW-0611">Plant defense</keyword>
<name>A0A6J5VW93_PRUAR</name>
<dbReference type="Pfam" id="PF23559">
    <property type="entry name" value="WHD_DRP"/>
    <property type="match status" value="1"/>
</dbReference>
<dbReference type="Gene3D" id="1.20.5.4130">
    <property type="match status" value="1"/>
</dbReference>
<dbReference type="Proteomes" id="UP000507245">
    <property type="component" value="Unassembled WGS sequence"/>
</dbReference>
<feature type="domain" description="Reverse transcriptase/retrotransposon-derived protein RNase H-like" evidence="7">
    <location>
        <begin position="42"/>
        <end position="123"/>
    </location>
</feature>
<sequence>MVKDIQSLIECVAALTRFISKATSRYAPFFKAFKGHKGGITWTVECDKAFNQLKEYMSRAPLLSTPEPGDILTIYLFISATTVSSVLIRPHEGSEHPVHYVSKALQDAEAWYPDLEKLAFALVCDKTIEEWLEMDLSHQKLLALNHCYSFFRCGGISLGLSWAHVLGDAFAASDFINGLGQIMSALEPNRLPNYTTSNTKFQKLENPPPHLSIKQVNPVGDHWITPINYADFYGLEVKGHKPVCMHCNIQGVGDEGAVLLLPGPKDTLERVEVKEECLKCKGCKDHSHIMACSRTGRAIWIQGLIVAAVQVSSHYSSVPPPDKCHGGNAEPLSHLKKLLCLSLLAIAVLYCKSAFIISFSFYLREKLSAWLHKETKMAVESVLTFATEGILTKLTNLAAHEISLAWGFKAELKRLRKTLSAIEGYLADVAQGPQGRSKSVQDWVTNLKRLAQDADDVFDEFNYELLRRKVEIRNHMKKKVLNFFSLSNPVAFRLKIAHKIQKINASLVDLKSEAPVIGLVSKKIDAAPQGIRGRIQTDSFLEKDGIIVGREEVVSNIVTTLTNSNINQENIAVMAIVGMAGLGKTTLAKSVYNDNSIKGYFDPKVWVCVSDPFEVKLILISMLESLSPLKAAVKQSLDALLKHLQEELKGKKYLLVLDDVWNDDSRQWNDLMDRLLKLDSARGSTIIVTTRSAKVASISEKKLPRQDLELLSTDECWSILKHAACSNGSSDIPLHLERIGREIAKNCEGLPLMAKVLGGILHSKKSTSEWSRIKDSRIWDLPKAEDRIMSVLKLSFDNLESPALKQCFSYCSAFMKDAEMERDDLIQLWMAQGFLHPSPEKSNLEMEDIGNEYFDILFQSSLFQNATVDDDGIVTECKMHDLVHDLAERASESRSMMRDFHKNQDVATSNIERIPEGSSGKLRSLFLNAEALPRNMLPGFKALRVLKLYDENIEELPSSIGKLKHLRYLDISFTEIKRLPNSIGKLYNLQTLRATHCGLEEFPKDVQNLINLRYVYCDEGTKFPVGVLGRLTSLRKLPCSYEDYKVMGREIEELAALNQLKGKLIICNLEHVRNGDEARKAKLKDKKNVCHFLFKWTKNRSTTNNNEEDVLEGLQSHSELERLEIRYFMGTKFPSWMIKLDNLKQIRLKGCNRCEKVPTLGHLPHLTVVWIGGMDNLKCVGEEIYGNDVFPALKELCIRNCKELIEWMEAPKQVMVFPCLEKLDIENCLKLRKVPSHLPSLKNLMIEGNEELTCVPKGMLLKTEGMEIMDCEKLTCIAPDVFGCCASLRNLVVENCPSLQSIPALNLFTSLRELSIKNCERLESLVSSGPISVVELSIIKCSGLQSIPALNLFTSLRELSIEYCRRFESLVSSGPVSVVKLSIIKCWRLRSIPTLNVFTSLCELSIEYCQRLESLVSSGPVSIVELLLIRVCSGLQFIPALNLFTSLRELSIEYCGRLKSLVSNGPVSVVKLLRIRVCSGLQSIPALNLFTSLRELSIENCERLESLVSSGPISVVELSIIKCIGLQSIPALNLFTSLRELSIEYCRRLESLVSSGSVSVVELSIIKCSGLQFIPHLNLFTSLHELSIEYCPGVRSLVSNEPVSVVKLSIIKCWRLRSIPALNIFLVELKIRDAPNLESLPSLDDFTSLSELVIVNCGKLKYLPSLISTSLKTLELGGFWKELDSFPDFHLGTGSSQLQKLELNGWPKLKSLPHQIQHFTSLTYLWIECFDGVEALEDWLGNLTSLRTLEVWRCKKLMYLPSVTAMQRLTKLQTLEFWECPLLKERCTKDSGPEWPKISHIPHIKSMPFVIEQVPFRFKAMLLGICGFFITTWLEGLKGWVEREIDI</sequence>
<dbReference type="CDD" id="cd14798">
    <property type="entry name" value="RX-CC_like"/>
    <property type="match status" value="1"/>
</dbReference>
<evidence type="ECO:0000256" key="2">
    <source>
        <dbReference type="ARBA" id="ARBA00022737"/>
    </source>
</evidence>
<dbReference type="Gene3D" id="3.80.10.10">
    <property type="entry name" value="Ribonuclease Inhibitor"/>
    <property type="match status" value="6"/>
</dbReference>
<evidence type="ECO:0000259" key="10">
    <source>
        <dbReference type="Pfam" id="PF25019"/>
    </source>
</evidence>
<dbReference type="PANTHER" id="PTHR36766:SF70">
    <property type="entry name" value="DISEASE RESISTANCE PROTEIN RGA4"/>
    <property type="match status" value="1"/>
</dbReference>
<dbReference type="FunFam" id="1.10.10.10:FF:000322">
    <property type="entry name" value="Probable disease resistance protein At1g63360"/>
    <property type="match status" value="1"/>
</dbReference>
<dbReference type="InterPro" id="IPR036388">
    <property type="entry name" value="WH-like_DNA-bd_sf"/>
</dbReference>
<dbReference type="GO" id="GO:0005524">
    <property type="term" value="F:ATP binding"/>
    <property type="evidence" value="ECO:0007669"/>
    <property type="project" value="UniProtKB-KW"/>
</dbReference>
<dbReference type="InterPro" id="IPR041118">
    <property type="entry name" value="Rx_N"/>
</dbReference>
<evidence type="ECO:0000256" key="1">
    <source>
        <dbReference type="ARBA" id="ARBA00022614"/>
    </source>
</evidence>
<dbReference type="Pfam" id="PF18052">
    <property type="entry name" value="Rx_N"/>
    <property type="match status" value="1"/>
</dbReference>
<feature type="domain" description="Disease resistance N-terminal" evidence="8">
    <location>
        <begin position="390"/>
        <end position="474"/>
    </location>
</feature>
<dbReference type="InterPro" id="IPR043128">
    <property type="entry name" value="Rev_trsase/Diguanyl_cyclase"/>
</dbReference>
<protein>
    <recommendedName>
        <fullName evidence="13">NB-ARC domain-containing protein</fullName>
    </recommendedName>
</protein>
<dbReference type="Gene3D" id="1.10.10.10">
    <property type="entry name" value="Winged helix-like DNA-binding domain superfamily/Winged helix DNA-binding domain"/>
    <property type="match status" value="1"/>
</dbReference>
<dbReference type="GO" id="GO:0051707">
    <property type="term" value="P:response to other organism"/>
    <property type="evidence" value="ECO:0007669"/>
    <property type="project" value="UniProtKB-ARBA"/>
</dbReference>
<evidence type="ECO:0000259" key="7">
    <source>
        <dbReference type="Pfam" id="PF17919"/>
    </source>
</evidence>
<proteinExistence type="predicted"/>
<dbReference type="GO" id="GO:0006952">
    <property type="term" value="P:defense response"/>
    <property type="evidence" value="ECO:0007669"/>
    <property type="project" value="UniProtKB-KW"/>
</dbReference>
<dbReference type="Pfam" id="PF17919">
    <property type="entry name" value="RT_RNaseH_2"/>
    <property type="match status" value="1"/>
</dbReference>
<keyword evidence="1" id="KW-0433">Leucine-rich repeat</keyword>
<evidence type="ECO:0000256" key="5">
    <source>
        <dbReference type="ARBA" id="ARBA00022840"/>
    </source>
</evidence>
<dbReference type="InterPro" id="IPR058922">
    <property type="entry name" value="WHD_DRP"/>
</dbReference>
<dbReference type="OrthoDB" id="1166366at2759"/>